<comment type="similarity">
    <text evidence="1 2">Belongs to the fructosamine kinase family.</text>
</comment>
<reference evidence="3 6" key="2">
    <citation type="journal article" date="2018" name="Int. J. Syst. Evol. Microbiol.">
        <title>Pseudooceanicola lipolyticus sp. nov., a marine alphaproteobacterium, reclassification of Oceanicola flagellatus as Pseudooceanicola flagellatus comb. nov. and emended description of the genus Pseudooceanicola.</title>
        <authorList>
            <person name="Huang M.-M."/>
            <person name="Guo L.-L."/>
            <person name="Wu Y.-H."/>
            <person name="Lai Q.-L."/>
            <person name="Shao Z.-Z."/>
            <person name="Wang C.-S."/>
            <person name="Wu M."/>
            <person name="Xu X.-W."/>
        </authorList>
    </citation>
    <scope>NUCLEOTIDE SEQUENCE [LARGE SCALE GENOMIC DNA]</scope>
    <source>
        <strain evidence="3 6">Ar-45</strain>
    </source>
</reference>
<evidence type="ECO:0000313" key="5">
    <source>
        <dbReference type="Proteomes" id="UP000231655"/>
    </source>
</evidence>
<dbReference type="EMBL" id="PGTD01000007">
    <property type="protein sequence ID" value="PJE32027.1"/>
    <property type="molecule type" value="Genomic_DNA"/>
</dbReference>
<sequence length="270" mass="29278">MGLGALSDRIGAPLAEARALHGGDLSEVFAVTFADGRRRVAKLSALAEQEGRMLQALAQAGAPVPQVHEARPGLLLLEALEETRPGPQGWTRLGEALRLLHAAPAPLSRYGWHEDYAFGALPIPAGADPAATDWPDFWARARLLPASRPLPGDLRQRIEALCTRLPQFLPARPGPALLHGDLWTGNLLFGPGDRVHLIDPACYLGDPEVDLAMLHLFGRPGPGFAEAYGALAPGWEERRAIYQLWPALVHLRLFGMGYRGMVEDLLDRLG</sequence>
<accession>A0A285ITI1</accession>
<evidence type="ECO:0000313" key="3">
    <source>
        <dbReference type="EMBL" id="PJE32027.1"/>
    </source>
</evidence>
<keyword evidence="2" id="KW-0808">Transferase</keyword>
<gene>
    <name evidence="3" type="ORF">CVM39_02725</name>
    <name evidence="4" type="ORF">SAMN06297129_2079</name>
</gene>
<organism evidence="4 5">
    <name type="scientific">Pseudooceanicola antarcticus</name>
    <dbReference type="NCBI Taxonomy" id="1247613"/>
    <lineage>
        <taxon>Bacteria</taxon>
        <taxon>Pseudomonadati</taxon>
        <taxon>Pseudomonadota</taxon>
        <taxon>Alphaproteobacteria</taxon>
        <taxon>Rhodobacterales</taxon>
        <taxon>Paracoccaceae</taxon>
        <taxon>Pseudooceanicola</taxon>
    </lineage>
</organism>
<dbReference type="GO" id="GO:0016301">
    <property type="term" value="F:kinase activity"/>
    <property type="evidence" value="ECO:0007669"/>
    <property type="project" value="UniProtKB-UniRule"/>
</dbReference>
<keyword evidence="6" id="KW-1185">Reference proteome</keyword>
<dbReference type="Pfam" id="PF03881">
    <property type="entry name" value="Fructosamin_kin"/>
    <property type="match status" value="1"/>
</dbReference>
<reference evidence="4 5" key="1">
    <citation type="submission" date="2017-09" db="EMBL/GenBank/DDBJ databases">
        <authorList>
            <person name="Ehlers B."/>
            <person name="Leendertz F.H."/>
        </authorList>
    </citation>
    <scope>NUCLEOTIDE SEQUENCE [LARGE SCALE GENOMIC DNA]</scope>
    <source>
        <strain evidence="4 5">CGMCC 1.12662</strain>
    </source>
</reference>
<evidence type="ECO:0000313" key="4">
    <source>
        <dbReference type="EMBL" id="SNY51298.1"/>
    </source>
</evidence>
<evidence type="ECO:0000313" key="6">
    <source>
        <dbReference type="Proteomes" id="UP000231702"/>
    </source>
</evidence>
<proteinExistence type="inferred from homology"/>
<dbReference type="Gene3D" id="3.90.1200.10">
    <property type="match status" value="1"/>
</dbReference>
<dbReference type="Gene3D" id="3.30.200.20">
    <property type="entry name" value="Phosphorylase Kinase, domain 1"/>
    <property type="match status" value="1"/>
</dbReference>
<dbReference type="Proteomes" id="UP000231655">
    <property type="component" value="Unassembled WGS sequence"/>
</dbReference>
<dbReference type="InterPro" id="IPR011009">
    <property type="entry name" value="Kinase-like_dom_sf"/>
</dbReference>
<evidence type="ECO:0000256" key="2">
    <source>
        <dbReference type="PIRNR" id="PIRNR006221"/>
    </source>
</evidence>
<dbReference type="OrthoDB" id="5291879at2"/>
<name>A0A285ITI1_9RHOB</name>
<protein>
    <submittedName>
        <fullName evidence="3">Aminoglycoside phosphotransferase</fullName>
    </submittedName>
    <submittedName>
        <fullName evidence="4">Fructosamine-3-kinase</fullName>
    </submittedName>
</protein>
<dbReference type="EMBL" id="OBEA01000003">
    <property type="protein sequence ID" value="SNY51298.1"/>
    <property type="molecule type" value="Genomic_DNA"/>
</dbReference>
<dbReference type="PIRSF" id="PIRSF006221">
    <property type="entry name" value="Ketosamine-3-kinase"/>
    <property type="match status" value="1"/>
</dbReference>
<dbReference type="InterPro" id="IPR016477">
    <property type="entry name" value="Fructo-/Ketosamine-3-kinase"/>
</dbReference>
<dbReference type="AlphaFoldDB" id="A0A285ITI1"/>
<evidence type="ECO:0000256" key="1">
    <source>
        <dbReference type="ARBA" id="ARBA00009460"/>
    </source>
</evidence>
<dbReference type="Proteomes" id="UP000231702">
    <property type="component" value="Unassembled WGS sequence"/>
</dbReference>
<dbReference type="PANTHER" id="PTHR12149">
    <property type="entry name" value="FRUCTOSAMINE 3 KINASE-RELATED PROTEIN"/>
    <property type="match status" value="1"/>
</dbReference>
<keyword evidence="2 4" id="KW-0418">Kinase</keyword>
<dbReference type="SUPFAM" id="SSF56112">
    <property type="entry name" value="Protein kinase-like (PK-like)"/>
    <property type="match status" value="1"/>
</dbReference>
<dbReference type="RefSeq" id="WP_097145803.1">
    <property type="nucleotide sequence ID" value="NZ_OBEA01000003.1"/>
</dbReference>
<dbReference type="PANTHER" id="PTHR12149:SF8">
    <property type="entry name" value="PROTEIN-RIBULOSAMINE 3-KINASE"/>
    <property type="match status" value="1"/>
</dbReference>